<dbReference type="InterPro" id="IPR004564">
    <property type="entry name" value="OM_lipoprot_carrier_LolA-like"/>
</dbReference>
<dbReference type="CDD" id="cd16325">
    <property type="entry name" value="LolA"/>
    <property type="match status" value="1"/>
</dbReference>
<organism evidence="1">
    <name type="scientific">hydrothermal vent metagenome</name>
    <dbReference type="NCBI Taxonomy" id="652676"/>
    <lineage>
        <taxon>unclassified sequences</taxon>
        <taxon>metagenomes</taxon>
        <taxon>ecological metagenomes</taxon>
    </lineage>
</organism>
<accession>A0A3B0R2W9</accession>
<dbReference type="SUPFAM" id="SSF89392">
    <property type="entry name" value="Prokaryotic lipoproteins and lipoprotein localization factors"/>
    <property type="match status" value="1"/>
</dbReference>
<dbReference type="Pfam" id="PF03548">
    <property type="entry name" value="LolA"/>
    <property type="match status" value="1"/>
</dbReference>
<evidence type="ECO:0008006" key="2">
    <source>
        <dbReference type="Google" id="ProtNLM"/>
    </source>
</evidence>
<dbReference type="EMBL" id="UOEA01000002">
    <property type="protein sequence ID" value="VAV82208.1"/>
    <property type="molecule type" value="Genomic_DNA"/>
</dbReference>
<proteinExistence type="predicted"/>
<evidence type="ECO:0000313" key="1">
    <source>
        <dbReference type="EMBL" id="VAV82208.1"/>
    </source>
</evidence>
<name>A0A3B0R2W9_9ZZZZ</name>
<dbReference type="Gene3D" id="2.50.20.10">
    <property type="entry name" value="Lipoprotein localisation LolA/LolB/LppX"/>
    <property type="match status" value="1"/>
</dbReference>
<protein>
    <recommendedName>
        <fullName evidence="2">Outer-membrane lipoprotein carrier protein</fullName>
    </recommendedName>
</protein>
<dbReference type="AlphaFoldDB" id="A0A3B0R2W9"/>
<gene>
    <name evidence="1" type="ORF">MNBD_DELTA01-1240</name>
</gene>
<dbReference type="InterPro" id="IPR029046">
    <property type="entry name" value="LolA/LolB/LppX"/>
</dbReference>
<sequence length="240" mass="26972">MTIKIKTNIRSFWVGFFLILAVSFLFAEPSGAAIRARDIMVKVAKRYSSIGTLSARFRQEAFYRGLNQRRVSEGRVFLKVRGVEGGEEVPAMMRWEYEFPTKDVIVSDGITLWMYQPDIMQVVETDASRGPMPVIMRLLTGFSGAEGAIGGGMEDDFLMDIIRDGKDSWGVSMAPTYDEGNFHGLVVEINKKTYLVEGVKVVDHYGVETRVSLMNIKINPEIADNVFRFDLPKGVTVVRP</sequence>
<dbReference type="PANTHER" id="PTHR35869">
    <property type="entry name" value="OUTER-MEMBRANE LIPOPROTEIN CARRIER PROTEIN"/>
    <property type="match status" value="1"/>
</dbReference>
<dbReference type="PANTHER" id="PTHR35869:SF1">
    <property type="entry name" value="OUTER-MEMBRANE LIPOPROTEIN CARRIER PROTEIN"/>
    <property type="match status" value="1"/>
</dbReference>
<reference evidence="1" key="1">
    <citation type="submission" date="2018-06" db="EMBL/GenBank/DDBJ databases">
        <authorList>
            <person name="Zhirakovskaya E."/>
        </authorList>
    </citation>
    <scope>NUCLEOTIDE SEQUENCE</scope>
</reference>